<dbReference type="Pfam" id="PF00232">
    <property type="entry name" value="Glyco_hydro_1"/>
    <property type="match status" value="1"/>
</dbReference>
<gene>
    <name evidence="3" type="ORF">Tci_650239</name>
</gene>
<dbReference type="GO" id="GO:0008422">
    <property type="term" value="F:beta-glucosidase activity"/>
    <property type="evidence" value="ECO:0007669"/>
    <property type="project" value="TreeGrafter"/>
</dbReference>
<dbReference type="EMBL" id="BKCJ010486975">
    <property type="protein sequence ID" value="GFA78267.1"/>
    <property type="molecule type" value="Genomic_DNA"/>
</dbReference>
<comment type="caution">
    <text evidence="3">The sequence shown here is derived from an EMBL/GenBank/DDBJ whole genome shotgun (WGS) entry which is preliminary data.</text>
</comment>
<sequence length="133" mass="15023">DIQKGRVGITLDCSYLQPYRGSQNQDDVQAVKYGYDFMFGWFMEPITSGTWPESMQTFAQSATLDYPDGRVLPKFSSDQVTKLIGSYDFLGINYYTASYVRKPTCSDEISLGYLADSHYVESDEKKSSTNGQL</sequence>
<reference evidence="3" key="1">
    <citation type="journal article" date="2019" name="Sci. Rep.">
        <title>Draft genome of Tanacetum cinerariifolium, the natural source of mosquito coil.</title>
        <authorList>
            <person name="Yamashiro T."/>
            <person name="Shiraishi A."/>
            <person name="Satake H."/>
            <person name="Nakayama K."/>
        </authorList>
    </citation>
    <scope>NUCLEOTIDE SEQUENCE</scope>
</reference>
<dbReference type="GO" id="GO:0005975">
    <property type="term" value="P:carbohydrate metabolic process"/>
    <property type="evidence" value="ECO:0007669"/>
    <property type="project" value="InterPro"/>
</dbReference>
<protein>
    <submittedName>
        <fullName evidence="3">Furcatin hydrolase</fullName>
    </submittedName>
</protein>
<name>A0A699K720_TANCI</name>
<dbReference type="InterPro" id="IPR001360">
    <property type="entry name" value="Glyco_hydro_1"/>
</dbReference>
<dbReference type="AlphaFoldDB" id="A0A699K720"/>
<accession>A0A699K720</accession>
<evidence type="ECO:0000256" key="1">
    <source>
        <dbReference type="ARBA" id="ARBA00010838"/>
    </source>
</evidence>
<organism evidence="3">
    <name type="scientific">Tanacetum cinerariifolium</name>
    <name type="common">Dalmatian daisy</name>
    <name type="synonym">Chrysanthemum cinerariifolium</name>
    <dbReference type="NCBI Taxonomy" id="118510"/>
    <lineage>
        <taxon>Eukaryota</taxon>
        <taxon>Viridiplantae</taxon>
        <taxon>Streptophyta</taxon>
        <taxon>Embryophyta</taxon>
        <taxon>Tracheophyta</taxon>
        <taxon>Spermatophyta</taxon>
        <taxon>Magnoliopsida</taxon>
        <taxon>eudicotyledons</taxon>
        <taxon>Gunneridae</taxon>
        <taxon>Pentapetalae</taxon>
        <taxon>asterids</taxon>
        <taxon>campanulids</taxon>
        <taxon>Asterales</taxon>
        <taxon>Asteraceae</taxon>
        <taxon>Asteroideae</taxon>
        <taxon>Anthemideae</taxon>
        <taxon>Anthemidinae</taxon>
        <taxon>Tanacetum</taxon>
    </lineage>
</organism>
<dbReference type="InterPro" id="IPR017853">
    <property type="entry name" value="GH"/>
</dbReference>
<dbReference type="PANTHER" id="PTHR10353:SF246">
    <property type="entry name" value="3-ALPHA-(S)-STRICTOSIDINE BETA-GLUCOSIDASE"/>
    <property type="match status" value="1"/>
</dbReference>
<proteinExistence type="inferred from homology"/>
<keyword evidence="3" id="KW-0378">Hydrolase</keyword>
<dbReference type="SUPFAM" id="SSF51445">
    <property type="entry name" value="(Trans)glycosidases"/>
    <property type="match status" value="1"/>
</dbReference>
<feature type="non-terminal residue" evidence="3">
    <location>
        <position position="1"/>
    </location>
</feature>
<feature type="non-terminal residue" evidence="3">
    <location>
        <position position="133"/>
    </location>
</feature>
<comment type="similarity">
    <text evidence="1 2">Belongs to the glycosyl hydrolase 1 family.</text>
</comment>
<dbReference type="Gene3D" id="3.20.20.80">
    <property type="entry name" value="Glycosidases"/>
    <property type="match status" value="1"/>
</dbReference>
<evidence type="ECO:0000313" key="3">
    <source>
        <dbReference type="EMBL" id="GFA78267.1"/>
    </source>
</evidence>
<evidence type="ECO:0000256" key="2">
    <source>
        <dbReference type="RuleBase" id="RU003690"/>
    </source>
</evidence>
<dbReference type="PANTHER" id="PTHR10353">
    <property type="entry name" value="GLYCOSYL HYDROLASE"/>
    <property type="match status" value="1"/>
</dbReference>